<dbReference type="EMBL" id="NAJM01000007">
    <property type="protein sequence ID" value="RVX73537.1"/>
    <property type="molecule type" value="Genomic_DNA"/>
</dbReference>
<dbReference type="OrthoDB" id="5403747at2759"/>
<accession>A0A438NCN0</accession>
<proteinExistence type="predicted"/>
<feature type="compositionally biased region" description="Low complexity" evidence="1">
    <location>
        <begin position="69"/>
        <end position="81"/>
    </location>
</feature>
<dbReference type="Proteomes" id="UP000288859">
    <property type="component" value="Unassembled WGS sequence"/>
</dbReference>
<evidence type="ECO:0000313" key="2">
    <source>
        <dbReference type="EMBL" id="RVX73537.1"/>
    </source>
</evidence>
<organism evidence="2 3">
    <name type="scientific">Exophiala mesophila</name>
    <name type="common">Black yeast-like fungus</name>
    <dbReference type="NCBI Taxonomy" id="212818"/>
    <lineage>
        <taxon>Eukaryota</taxon>
        <taxon>Fungi</taxon>
        <taxon>Dikarya</taxon>
        <taxon>Ascomycota</taxon>
        <taxon>Pezizomycotina</taxon>
        <taxon>Eurotiomycetes</taxon>
        <taxon>Chaetothyriomycetidae</taxon>
        <taxon>Chaetothyriales</taxon>
        <taxon>Herpotrichiellaceae</taxon>
        <taxon>Exophiala</taxon>
    </lineage>
</organism>
<gene>
    <name evidence="2" type="ORF">B0A52_02425</name>
</gene>
<evidence type="ECO:0000313" key="3">
    <source>
        <dbReference type="Proteomes" id="UP000288859"/>
    </source>
</evidence>
<evidence type="ECO:0000256" key="1">
    <source>
        <dbReference type="SAM" id="MobiDB-lite"/>
    </source>
</evidence>
<dbReference type="AlphaFoldDB" id="A0A438NCN0"/>
<reference evidence="2 3" key="1">
    <citation type="submission" date="2017-03" db="EMBL/GenBank/DDBJ databases">
        <title>Genomes of endolithic fungi from Antarctica.</title>
        <authorList>
            <person name="Coleine C."/>
            <person name="Masonjones S."/>
            <person name="Stajich J.E."/>
        </authorList>
    </citation>
    <scope>NUCLEOTIDE SEQUENCE [LARGE SCALE GENOMIC DNA]</scope>
    <source>
        <strain evidence="2 3">CCFEE 6314</strain>
    </source>
</reference>
<name>A0A438NCN0_EXOME</name>
<comment type="caution">
    <text evidence="2">The sequence shown here is derived from an EMBL/GenBank/DDBJ whole genome shotgun (WGS) entry which is preliminary data.</text>
</comment>
<feature type="compositionally biased region" description="Basic residues" evidence="1">
    <location>
        <begin position="82"/>
        <end position="92"/>
    </location>
</feature>
<feature type="region of interest" description="Disordered" evidence="1">
    <location>
        <begin position="55"/>
        <end position="137"/>
    </location>
</feature>
<sequence length="137" mass="14696">MSSPKKSDLTARDLEYLVVALQNLKGNAKLEIDYEKMAAVTGLKNANTACAVWTPIKNKLFDRDRPSAKKATSKGSSSPAGVKKRASKKQGGKKAQAEENANGSTKVVEDQQEGQLGDDMGQVEDKVESKTQADTPV</sequence>
<protein>
    <submittedName>
        <fullName evidence="2">Uncharacterized protein</fullName>
    </submittedName>
</protein>